<proteinExistence type="predicted"/>
<keyword evidence="3" id="KW-1185">Reference proteome</keyword>
<dbReference type="InterPro" id="IPR017438">
    <property type="entry name" value="ATP-NAD_kinase_N"/>
</dbReference>
<dbReference type="EMBL" id="BMGK01000006">
    <property type="protein sequence ID" value="GGD93854.1"/>
    <property type="molecule type" value="Genomic_DNA"/>
</dbReference>
<evidence type="ECO:0000259" key="1">
    <source>
        <dbReference type="PROSITE" id="PS50146"/>
    </source>
</evidence>
<accession>A0A8J2YAJ2</accession>
<dbReference type="AlphaFoldDB" id="A0A8J2YAJ2"/>
<dbReference type="RefSeq" id="WP_188441529.1">
    <property type="nucleotide sequence ID" value="NZ_BMGK01000006.1"/>
</dbReference>
<reference evidence="2" key="1">
    <citation type="journal article" date="2014" name="Int. J. Syst. Evol. Microbiol.">
        <title>Complete genome sequence of Corynebacterium casei LMG S-19264T (=DSM 44701T), isolated from a smear-ripened cheese.</title>
        <authorList>
            <consortium name="US DOE Joint Genome Institute (JGI-PGF)"/>
            <person name="Walter F."/>
            <person name="Albersmeier A."/>
            <person name="Kalinowski J."/>
            <person name="Ruckert C."/>
        </authorList>
    </citation>
    <scope>NUCLEOTIDE SEQUENCE</scope>
    <source>
        <strain evidence="2">CGMCC 1.12924</strain>
    </source>
</reference>
<dbReference type="SMART" id="SM00046">
    <property type="entry name" value="DAGKc"/>
    <property type="match status" value="1"/>
</dbReference>
<dbReference type="Proteomes" id="UP000652231">
    <property type="component" value="Unassembled WGS sequence"/>
</dbReference>
<dbReference type="InterPro" id="IPR001206">
    <property type="entry name" value="Diacylglycerol_kinase_cat_dom"/>
</dbReference>
<dbReference type="Gene3D" id="2.60.200.40">
    <property type="match status" value="1"/>
</dbReference>
<comment type="caution">
    <text evidence="2">The sequence shown here is derived from an EMBL/GenBank/DDBJ whole genome shotgun (WGS) entry which is preliminary data.</text>
</comment>
<reference evidence="2" key="2">
    <citation type="submission" date="2020-09" db="EMBL/GenBank/DDBJ databases">
        <authorList>
            <person name="Sun Q."/>
            <person name="Zhou Y."/>
        </authorList>
    </citation>
    <scope>NUCLEOTIDE SEQUENCE</scope>
    <source>
        <strain evidence="2">CGMCC 1.12924</strain>
    </source>
</reference>
<name>A0A8J2YAJ2_9FLAO</name>
<dbReference type="SUPFAM" id="SSF111331">
    <property type="entry name" value="NAD kinase/diacylglycerol kinase-like"/>
    <property type="match status" value="1"/>
</dbReference>
<feature type="domain" description="DAGKc" evidence="1">
    <location>
        <begin position="2"/>
        <end position="132"/>
    </location>
</feature>
<dbReference type="GO" id="GO:0016301">
    <property type="term" value="F:kinase activity"/>
    <property type="evidence" value="ECO:0007669"/>
    <property type="project" value="UniProtKB-KW"/>
</dbReference>
<dbReference type="Gene3D" id="3.40.50.10330">
    <property type="entry name" value="Probable inorganic polyphosphate/atp-NAD kinase, domain 1"/>
    <property type="match status" value="1"/>
</dbReference>
<sequence>MKTNLQILFVINPFAGNTAKEKLIEYVTTYCKKHSIQLKTVKITSTDDDKLIKSLLEKHHFDRVWVAGGDGTIHKMVKMVIDYPVILGIFPEGSANGLALNLKIPDTQEEQLRVALSDKTLSLDVLKMNNDICIHIADIGVNAELIENFEEGNIRGKVGYALKSIPTLLNTTYPFTFEINVNSNIQTKEGAALVIANARKYGTGATVNPLGEMDDGKFEIILFKNLNFIEIIKTLSDINSLNPDFAEVISTNKAEIVCKSPVPFQIDGDYIGKLSKLNVSVLKKKVSVAVPENNS</sequence>
<evidence type="ECO:0000313" key="3">
    <source>
        <dbReference type="Proteomes" id="UP000652231"/>
    </source>
</evidence>
<dbReference type="Pfam" id="PF00781">
    <property type="entry name" value="DAGK_cat"/>
    <property type="match status" value="1"/>
</dbReference>
<dbReference type="InterPro" id="IPR016064">
    <property type="entry name" value="NAD/diacylglycerol_kinase_sf"/>
</dbReference>
<keyword evidence="2" id="KW-0418">Kinase</keyword>
<protein>
    <submittedName>
        <fullName evidence="2">Diacylglycerol kinase</fullName>
    </submittedName>
</protein>
<gene>
    <name evidence="2" type="ORF">GCM10011312_16990</name>
</gene>
<keyword evidence="2" id="KW-0808">Transferase</keyword>
<dbReference type="PROSITE" id="PS50146">
    <property type="entry name" value="DAGK"/>
    <property type="match status" value="1"/>
</dbReference>
<dbReference type="Pfam" id="PF19279">
    <property type="entry name" value="YegS_C"/>
    <property type="match status" value="1"/>
</dbReference>
<evidence type="ECO:0000313" key="2">
    <source>
        <dbReference type="EMBL" id="GGD93854.1"/>
    </source>
</evidence>
<dbReference type="InterPro" id="IPR045540">
    <property type="entry name" value="YegS/DAGK_C"/>
</dbReference>
<organism evidence="2 3">
    <name type="scientific">Planktosalinus lacus</name>
    <dbReference type="NCBI Taxonomy" id="1526573"/>
    <lineage>
        <taxon>Bacteria</taxon>
        <taxon>Pseudomonadati</taxon>
        <taxon>Bacteroidota</taxon>
        <taxon>Flavobacteriia</taxon>
        <taxon>Flavobacteriales</taxon>
        <taxon>Flavobacteriaceae</taxon>
        <taxon>Planktosalinus</taxon>
    </lineage>
</organism>